<feature type="transmembrane region" description="Helical" evidence="6">
    <location>
        <begin position="108"/>
        <end position="127"/>
    </location>
</feature>
<evidence type="ECO:0000256" key="5">
    <source>
        <dbReference type="ARBA" id="ARBA00023136"/>
    </source>
</evidence>
<evidence type="ECO:0000256" key="1">
    <source>
        <dbReference type="ARBA" id="ARBA00004651"/>
    </source>
</evidence>
<keyword evidence="4 6" id="KW-1133">Transmembrane helix</keyword>
<dbReference type="PANTHER" id="PTHR35007">
    <property type="entry name" value="INTEGRAL MEMBRANE PROTEIN-RELATED"/>
    <property type="match status" value="1"/>
</dbReference>
<reference evidence="8" key="1">
    <citation type="journal article" date="2014" name="Int. J. Syst. Evol. Microbiol.">
        <title>Complete genome sequence of Corynebacterium casei LMG S-19264T (=DSM 44701T), isolated from a smear-ripened cheese.</title>
        <authorList>
            <consortium name="US DOE Joint Genome Institute (JGI-PGF)"/>
            <person name="Walter F."/>
            <person name="Albersmeier A."/>
            <person name="Kalinowski J."/>
            <person name="Ruckert C."/>
        </authorList>
    </citation>
    <scope>NUCLEOTIDE SEQUENCE</scope>
    <source>
        <strain evidence="8">CGMCC 1.15085</strain>
    </source>
</reference>
<comment type="subcellular location">
    <subcellularLocation>
        <location evidence="1">Cell membrane</location>
        <topology evidence="1">Multi-pass membrane protein</topology>
    </subcellularLocation>
</comment>
<keyword evidence="3 6" id="KW-0812">Transmembrane</keyword>
<feature type="domain" description="Type II secretion system protein GspF" evidence="7">
    <location>
        <begin position="175"/>
        <end position="298"/>
    </location>
</feature>
<keyword evidence="5 6" id="KW-0472">Membrane</keyword>
<feature type="transmembrane region" description="Helical" evidence="6">
    <location>
        <begin position="133"/>
        <end position="150"/>
    </location>
</feature>
<keyword evidence="2" id="KW-1003">Cell membrane</keyword>
<dbReference type="Proteomes" id="UP000636793">
    <property type="component" value="Unassembled WGS sequence"/>
</dbReference>
<dbReference type="AlphaFoldDB" id="A0A916WNE1"/>
<evidence type="ECO:0000256" key="4">
    <source>
        <dbReference type="ARBA" id="ARBA00022989"/>
    </source>
</evidence>
<feature type="transmembrane region" description="Helical" evidence="6">
    <location>
        <begin position="280"/>
        <end position="300"/>
    </location>
</feature>
<evidence type="ECO:0000313" key="9">
    <source>
        <dbReference type="Proteomes" id="UP000636793"/>
    </source>
</evidence>
<evidence type="ECO:0000256" key="3">
    <source>
        <dbReference type="ARBA" id="ARBA00022692"/>
    </source>
</evidence>
<dbReference type="GO" id="GO:0005886">
    <property type="term" value="C:plasma membrane"/>
    <property type="evidence" value="ECO:0007669"/>
    <property type="project" value="UniProtKB-SubCell"/>
</dbReference>
<evidence type="ECO:0000313" key="8">
    <source>
        <dbReference type="EMBL" id="GGB14484.1"/>
    </source>
</evidence>
<dbReference type="Pfam" id="PF00482">
    <property type="entry name" value="T2SSF"/>
    <property type="match status" value="1"/>
</dbReference>
<keyword evidence="9" id="KW-1185">Reference proteome</keyword>
<evidence type="ECO:0000256" key="2">
    <source>
        <dbReference type="ARBA" id="ARBA00022475"/>
    </source>
</evidence>
<sequence>MIATYTWFGALLGLVAGVGILLMYVGLPIHRKPDLSSRIEPYVRDAPMPSRLLSTPTDRLDVNQVLAPVLRRMGKYVDQVLGGATSVRTRLERAGQPPDLEGFRAQQALWGLVAMVVGGLYVSLTFVGGSGSPARAILILSIAFACGVVLRDQTLTRAAEHREQQILAEFPAVAEMLALAVTAGEGAAAALERVADLSSGELSGELSRCLVDARSGSSLPEALQGLADRTGVPSLSRFVDGVVIAVERGTPLADVMRAQAQDARDSSKQQLIELGGRRELMMMVPVVFLVLPVTVLFAIFPGLGVLNMSI</sequence>
<comment type="caution">
    <text evidence="8">The sequence shown here is derived from an EMBL/GenBank/DDBJ whole genome shotgun (WGS) entry which is preliminary data.</text>
</comment>
<evidence type="ECO:0000259" key="7">
    <source>
        <dbReference type="Pfam" id="PF00482"/>
    </source>
</evidence>
<dbReference type="EMBL" id="BMHI01000001">
    <property type="protein sequence ID" value="GGB14484.1"/>
    <property type="molecule type" value="Genomic_DNA"/>
</dbReference>
<proteinExistence type="predicted"/>
<gene>
    <name evidence="8" type="ORF">GCM10011492_00130</name>
</gene>
<dbReference type="RefSeq" id="WP_188834956.1">
    <property type="nucleotide sequence ID" value="NZ_BMHI01000001.1"/>
</dbReference>
<organism evidence="8 9">
    <name type="scientific">Flexivirga endophytica</name>
    <dbReference type="NCBI Taxonomy" id="1849103"/>
    <lineage>
        <taxon>Bacteria</taxon>
        <taxon>Bacillati</taxon>
        <taxon>Actinomycetota</taxon>
        <taxon>Actinomycetes</taxon>
        <taxon>Micrococcales</taxon>
        <taxon>Dermacoccaceae</taxon>
        <taxon>Flexivirga</taxon>
    </lineage>
</organism>
<evidence type="ECO:0000256" key="6">
    <source>
        <dbReference type="SAM" id="Phobius"/>
    </source>
</evidence>
<name>A0A916WNE1_9MICO</name>
<accession>A0A916WNE1</accession>
<reference evidence="8" key="2">
    <citation type="submission" date="2020-09" db="EMBL/GenBank/DDBJ databases">
        <authorList>
            <person name="Sun Q."/>
            <person name="Zhou Y."/>
        </authorList>
    </citation>
    <scope>NUCLEOTIDE SEQUENCE</scope>
    <source>
        <strain evidence="8">CGMCC 1.15085</strain>
    </source>
</reference>
<dbReference type="PANTHER" id="PTHR35007:SF2">
    <property type="entry name" value="PILUS ASSEMBLE PROTEIN"/>
    <property type="match status" value="1"/>
</dbReference>
<dbReference type="InterPro" id="IPR018076">
    <property type="entry name" value="T2SS_GspF_dom"/>
</dbReference>
<protein>
    <submittedName>
        <fullName evidence="8">Pilus assembly protein TadB</fullName>
    </submittedName>
</protein>
<feature type="transmembrane region" description="Helical" evidence="6">
    <location>
        <begin position="6"/>
        <end position="27"/>
    </location>
</feature>